<dbReference type="Proteomes" id="UP001208689">
    <property type="component" value="Chromosome"/>
</dbReference>
<evidence type="ECO:0000313" key="2">
    <source>
        <dbReference type="Proteomes" id="UP001208689"/>
    </source>
</evidence>
<name>A0ABY6HUT1_9ARCH</name>
<sequence>MAMILLKSKSDINETKLVEQIANDWGSGLEISEFERTSQAFSFDWNKIQFIISEIPTPFPSKDLELPSKTAYHWKEAEAEVSSHSSHILIFTRGEVDPIEISKQLTRVTASVCKISDSIGVFWGASSQVIQDSLFIEQSNLLSSNKLPLMLWIKTTGHKNDDGTYYLHTIGLNLYGYMEFEIESYRKTYSEGFALLLELSSLVINNKSALKEGKIYIPLIQDKIKLKYKKSSLNPVEDVISIINSNS</sequence>
<evidence type="ECO:0000313" key="1">
    <source>
        <dbReference type="EMBL" id="UYP46117.1"/>
    </source>
</evidence>
<dbReference type="EMBL" id="CP104013">
    <property type="protein sequence ID" value="UYP46117.1"/>
    <property type="molecule type" value="Genomic_DNA"/>
</dbReference>
<gene>
    <name evidence="1" type="ORF">NEF87_002402</name>
</gene>
<keyword evidence="2" id="KW-1185">Reference proteome</keyword>
<protein>
    <recommendedName>
        <fullName evidence="3">DUF4261 domain-containing protein</fullName>
    </recommendedName>
</protein>
<organism evidence="1 2">
    <name type="scientific">Candidatus Lokiarchaeum ossiferum</name>
    <dbReference type="NCBI Taxonomy" id="2951803"/>
    <lineage>
        <taxon>Archaea</taxon>
        <taxon>Promethearchaeati</taxon>
        <taxon>Promethearchaeota</taxon>
        <taxon>Promethearchaeia</taxon>
        <taxon>Promethearchaeales</taxon>
        <taxon>Promethearchaeaceae</taxon>
        <taxon>Candidatus Lokiarchaeum</taxon>
    </lineage>
</organism>
<reference evidence="1" key="1">
    <citation type="submission" date="2022-09" db="EMBL/GenBank/DDBJ databases">
        <title>Actin cytoskeleton and complex cell architecture in an #Asgard archaeon.</title>
        <authorList>
            <person name="Ponce Toledo R.I."/>
            <person name="Schleper C."/>
            <person name="Rodrigues Oliveira T."/>
            <person name="Wollweber F."/>
            <person name="Xu J."/>
            <person name="Rittmann S."/>
            <person name="Klingl A."/>
            <person name="Pilhofer M."/>
        </authorList>
    </citation>
    <scope>NUCLEOTIDE SEQUENCE</scope>
    <source>
        <strain evidence="1">B-35</strain>
    </source>
</reference>
<evidence type="ECO:0008006" key="3">
    <source>
        <dbReference type="Google" id="ProtNLM"/>
    </source>
</evidence>
<accession>A0ABY6HUT1</accession>
<proteinExistence type="predicted"/>